<reference evidence="1" key="1">
    <citation type="submission" date="2020-08" db="EMBL/GenBank/DDBJ databases">
        <title>Spodoptera exigua strain:BAW_Kor-Di-RS1 Genome sequencing and assembly.</title>
        <authorList>
            <person name="Kim J."/>
            <person name="Nam H.Y."/>
            <person name="Kwon M."/>
            <person name="Choi J.H."/>
            <person name="Cho S.R."/>
            <person name="Kim G.-H."/>
        </authorList>
    </citation>
    <scope>NUCLEOTIDE SEQUENCE</scope>
    <source>
        <strain evidence="1">BAW_Kor-Di-RS1</strain>
        <tissue evidence="1">Whole-body</tissue>
    </source>
</reference>
<protein>
    <submittedName>
        <fullName evidence="1">Uncharacterized protein</fullName>
    </submittedName>
</protein>
<sequence length="110" mass="12536">MDVKQESSGDKINGTIQAKVKLGSGDAQDMLLLLPVKDSLIIEERRKENRQDNEYVYFGIVKLTADGNSIFKRNLPDNSLALKYQKGYQEYQDSSKFSYQEIKGDDIIII</sequence>
<comment type="caution">
    <text evidence="1">The sequence shown here is derived from an EMBL/GenBank/DDBJ whole genome shotgun (WGS) entry which is preliminary data.</text>
</comment>
<dbReference type="Proteomes" id="UP000648187">
    <property type="component" value="Unassembled WGS sequence"/>
</dbReference>
<organism evidence="1 2">
    <name type="scientific">Spodoptera exigua</name>
    <name type="common">Beet armyworm</name>
    <name type="synonym">Noctua fulgens</name>
    <dbReference type="NCBI Taxonomy" id="7107"/>
    <lineage>
        <taxon>Eukaryota</taxon>
        <taxon>Metazoa</taxon>
        <taxon>Ecdysozoa</taxon>
        <taxon>Arthropoda</taxon>
        <taxon>Hexapoda</taxon>
        <taxon>Insecta</taxon>
        <taxon>Pterygota</taxon>
        <taxon>Neoptera</taxon>
        <taxon>Endopterygota</taxon>
        <taxon>Lepidoptera</taxon>
        <taxon>Glossata</taxon>
        <taxon>Ditrysia</taxon>
        <taxon>Noctuoidea</taxon>
        <taxon>Noctuidae</taxon>
        <taxon>Amphipyrinae</taxon>
        <taxon>Spodoptera</taxon>
    </lineage>
</organism>
<gene>
    <name evidence="1" type="ORF">HW555_012036</name>
</gene>
<evidence type="ECO:0000313" key="2">
    <source>
        <dbReference type="Proteomes" id="UP000648187"/>
    </source>
</evidence>
<dbReference type="AlphaFoldDB" id="A0A835KZF2"/>
<evidence type="ECO:0000313" key="1">
    <source>
        <dbReference type="EMBL" id="KAF9408204.1"/>
    </source>
</evidence>
<keyword evidence="2" id="KW-1185">Reference proteome</keyword>
<dbReference type="EMBL" id="JACKWZ010000399">
    <property type="protein sequence ID" value="KAF9408204.1"/>
    <property type="molecule type" value="Genomic_DNA"/>
</dbReference>
<accession>A0A835KZF2</accession>
<name>A0A835KZF2_SPOEX</name>
<proteinExistence type="predicted"/>